<dbReference type="EMBL" id="NJHN03000028">
    <property type="protein sequence ID" value="KAH9424656.1"/>
    <property type="molecule type" value="Genomic_DNA"/>
</dbReference>
<evidence type="ECO:0000313" key="3">
    <source>
        <dbReference type="Proteomes" id="UP000887458"/>
    </source>
</evidence>
<organism evidence="2 3">
    <name type="scientific">Dermatophagoides pteronyssinus</name>
    <name type="common">European house dust mite</name>
    <dbReference type="NCBI Taxonomy" id="6956"/>
    <lineage>
        <taxon>Eukaryota</taxon>
        <taxon>Metazoa</taxon>
        <taxon>Ecdysozoa</taxon>
        <taxon>Arthropoda</taxon>
        <taxon>Chelicerata</taxon>
        <taxon>Arachnida</taxon>
        <taxon>Acari</taxon>
        <taxon>Acariformes</taxon>
        <taxon>Sarcoptiformes</taxon>
        <taxon>Astigmata</taxon>
        <taxon>Psoroptidia</taxon>
        <taxon>Analgoidea</taxon>
        <taxon>Pyroglyphidae</taxon>
        <taxon>Dermatophagoidinae</taxon>
        <taxon>Dermatophagoides</taxon>
    </lineage>
</organism>
<reference evidence="2 3" key="1">
    <citation type="journal article" date="2018" name="J. Allergy Clin. Immunol.">
        <title>High-quality assembly of Dermatophagoides pteronyssinus genome and transcriptome reveals a wide range of novel allergens.</title>
        <authorList>
            <person name="Liu X.Y."/>
            <person name="Yang K.Y."/>
            <person name="Wang M.Q."/>
            <person name="Kwok J.S."/>
            <person name="Zeng X."/>
            <person name="Yang Z."/>
            <person name="Xiao X.J."/>
            <person name="Lau C.P."/>
            <person name="Li Y."/>
            <person name="Huang Z.M."/>
            <person name="Ba J.G."/>
            <person name="Yim A.K."/>
            <person name="Ouyang C.Y."/>
            <person name="Ngai S.M."/>
            <person name="Chan T.F."/>
            <person name="Leung E.L."/>
            <person name="Liu L."/>
            <person name="Liu Z.G."/>
            <person name="Tsui S.K."/>
        </authorList>
    </citation>
    <scope>NUCLEOTIDE SEQUENCE [LARGE SCALE GENOMIC DNA]</scope>
    <source>
        <strain evidence="2">Derp</strain>
    </source>
</reference>
<protein>
    <submittedName>
        <fullName evidence="2">Uncharacterized protein</fullName>
    </submittedName>
</protein>
<keyword evidence="1" id="KW-1133">Transmembrane helix</keyword>
<accession>A0ABQ8JPW6</accession>
<proteinExistence type="predicted"/>
<evidence type="ECO:0000256" key="1">
    <source>
        <dbReference type="SAM" id="Phobius"/>
    </source>
</evidence>
<dbReference type="Proteomes" id="UP000887458">
    <property type="component" value="Unassembled WGS sequence"/>
</dbReference>
<evidence type="ECO:0000313" key="2">
    <source>
        <dbReference type="EMBL" id="KAH9424656.1"/>
    </source>
</evidence>
<keyword evidence="1" id="KW-0472">Membrane</keyword>
<reference evidence="2 3" key="2">
    <citation type="journal article" date="2022" name="Mol. Biol. Evol.">
        <title>Comparative Genomics Reveals Insights into the Divergent Evolution of Astigmatic Mites and Household Pest Adaptations.</title>
        <authorList>
            <person name="Xiong Q."/>
            <person name="Wan A.T."/>
            <person name="Liu X."/>
            <person name="Fung C.S."/>
            <person name="Xiao X."/>
            <person name="Malainual N."/>
            <person name="Hou J."/>
            <person name="Wang L."/>
            <person name="Wang M."/>
            <person name="Yang K.Y."/>
            <person name="Cui Y."/>
            <person name="Leung E.L."/>
            <person name="Nong W."/>
            <person name="Shin S.K."/>
            <person name="Au S.W."/>
            <person name="Jeong K.Y."/>
            <person name="Chew F.T."/>
            <person name="Hui J.H."/>
            <person name="Leung T.F."/>
            <person name="Tungtrongchitr A."/>
            <person name="Zhong N."/>
            <person name="Liu Z."/>
            <person name="Tsui S.K."/>
        </authorList>
    </citation>
    <scope>NUCLEOTIDE SEQUENCE [LARGE SCALE GENOMIC DNA]</scope>
    <source>
        <strain evidence="2">Derp</strain>
    </source>
</reference>
<keyword evidence="1" id="KW-0812">Transmembrane</keyword>
<feature type="transmembrane region" description="Helical" evidence="1">
    <location>
        <begin position="87"/>
        <end position="105"/>
    </location>
</feature>
<comment type="caution">
    <text evidence="2">The sequence shown here is derived from an EMBL/GenBank/DDBJ whole genome shotgun (WGS) entry which is preliminary data.</text>
</comment>
<gene>
    <name evidence="2" type="ORF">DERP_013079</name>
</gene>
<feature type="transmembrane region" description="Helical" evidence="1">
    <location>
        <begin position="163"/>
        <end position="183"/>
    </location>
</feature>
<keyword evidence="3" id="KW-1185">Reference proteome</keyword>
<name>A0ABQ8JPW6_DERPT</name>
<sequence length="306" mass="36008">MVHEIDITRISSPIRRRLYRMMDIILRDTTNSFNIFINTNNNNNYNYNSNYNININQTDSTIFQYLLYNDKQQLTTTTSHTNDLNSLQFQAILNNASAFIMYFYYHLHYFLLPTEYLFQFYKWMLSIITALLSYSLNDHYVTLVFMNNNNNNDGIINLVQQHYHLQMVYIICLLLIIFVRLFFAEDISCIRIIRTMENWLPQQLAHDGWSISILNSTAIFDNCKHLSAVVVKHLLLHFLVWTHHTISTTLFGGGGIGIEGIITALIYMPMIDAFVPSMWEQLDDYVCYVREITGTPLEFCFRYISA</sequence>